<comment type="pathway">
    <text evidence="2">Amino-acid biosynthesis; L-threonine biosynthesis; L-threonine from L-aspartate: step 5/5.</text>
</comment>
<gene>
    <name evidence="15" type="primary">THNSL2_1</name>
    <name evidence="15" type="ORF">FJT64_002675</name>
</gene>
<evidence type="ECO:0000256" key="10">
    <source>
        <dbReference type="ARBA" id="ARBA00023239"/>
    </source>
</evidence>
<dbReference type="InterPro" id="IPR029144">
    <property type="entry name" value="Thr_synth_N"/>
</dbReference>
<evidence type="ECO:0000256" key="12">
    <source>
        <dbReference type="PIRSR" id="PIRSR604450-51"/>
    </source>
</evidence>
<evidence type="ECO:0000256" key="5">
    <source>
        <dbReference type="ARBA" id="ARBA00013028"/>
    </source>
</evidence>
<dbReference type="GO" id="GO:0003941">
    <property type="term" value="F:L-serine ammonia-lyase activity"/>
    <property type="evidence" value="ECO:0007669"/>
    <property type="project" value="UniProtKB-EC"/>
</dbReference>
<keyword evidence="9 12" id="KW-0663">Pyridoxal phosphate</keyword>
<keyword evidence="7" id="KW-0028">Amino-acid biosynthesis</keyword>
<dbReference type="InterPro" id="IPR037158">
    <property type="entry name" value="Thr_synth_N_sf"/>
</dbReference>
<dbReference type="EMBL" id="VIIS01000825">
    <property type="protein sequence ID" value="KAF0304630.1"/>
    <property type="molecule type" value="Genomic_DNA"/>
</dbReference>
<proteinExistence type="inferred from homology"/>
<dbReference type="Gene3D" id="3.40.50.1100">
    <property type="match status" value="2"/>
</dbReference>
<reference evidence="15 16" key="1">
    <citation type="submission" date="2019-07" db="EMBL/GenBank/DDBJ databases">
        <title>Draft genome assembly of a fouling barnacle, Amphibalanus amphitrite (Darwin, 1854): The first reference genome for Thecostraca.</title>
        <authorList>
            <person name="Kim W."/>
        </authorList>
    </citation>
    <scope>NUCLEOTIDE SEQUENCE [LARGE SCALE GENOMIC DNA]</scope>
    <source>
        <strain evidence="15">SNU_AA5</strain>
        <tissue evidence="15">Soma without cirri and trophi</tissue>
    </source>
</reference>
<evidence type="ECO:0000256" key="8">
    <source>
        <dbReference type="ARBA" id="ARBA00022697"/>
    </source>
</evidence>
<dbReference type="GO" id="GO:0009071">
    <property type="term" value="P:serine family amino acid catabolic process"/>
    <property type="evidence" value="ECO:0007669"/>
    <property type="project" value="TreeGrafter"/>
</dbReference>
<dbReference type="InterPro" id="IPR051166">
    <property type="entry name" value="Threonine_Synthase"/>
</dbReference>
<feature type="modified residue" description="N6-(pyridoxal phosphate)lysine" evidence="12">
    <location>
        <position position="117"/>
    </location>
</feature>
<comment type="catalytic activity">
    <reaction evidence="11">
        <text>L-serine = pyruvate + NH4(+)</text>
        <dbReference type="Rhea" id="RHEA:19169"/>
        <dbReference type="ChEBI" id="CHEBI:15361"/>
        <dbReference type="ChEBI" id="CHEBI:28938"/>
        <dbReference type="ChEBI" id="CHEBI:33384"/>
        <dbReference type="EC" id="4.3.1.17"/>
    </reaction>
</comment>
<dbReference type="InterPro" id="IPR000634">
    <property type="entry name" value="Ser/Thr_deHydtase_PyrdxlP-BS"/>
</dbReference>
<comment type="cofactor">
    <cofactor evidence="1 12">
        <name>pyridoxal 5'-phosphate</name>
        <dbReference type="ChEBI" id="CHEBI:597326"/>
    </cofactor>
</comment>
<evidence type="ECO:0000256" key="7">
    <source>
        <dbReference type="ARBA" id="ARBA00022605"/>
    </source>
</evidence>
<dbReference type="SUPFAM" id="SSF53686">
    <property type="entry name" value="Tryptophan synthase beta subunit-like PLP-dependent enzymes"/>
    <property type="match status" value="1"/>
</dbReference>
<comment type="similarity">
    <text evidence="3">Belongs to the threonine synthase family.</text>
</comment>
<keyword evidence="10" id="KW-0456">Lyase</keyword>
<dbReference type="Pfam" id="PF00291">
    <property type="entry name" value="PALP"/>
    <property type="match status" value="1"/>
</dbReference>
<dbReference type="UniPathway" id="UPA00050">
    <property type="reaction ID" value="UER00065"/>
</dbReference>
<dbReference type="InterPro" id="IPR036052">
    <property type="entry name" value="TrpB-like_PALP_sf"/>
</dbReference>
<feature type="domain" description="Tryptophan synthase beta chain-like PALP" evidence="13">
    <location>
        <begin position="109"/>
        <end position="397"/>
    </location>
</feature>
<keyword evidence="8" id="KW-0791">Threonine biosynthesis</keyword>
<dbReference type="AlphaFoldDB" id="A0A6A4WLT2"/>
<dbReference type="GO" id="GO:0004795">
    <property type="term" value="F:threonine synthase activity"/>
    <property type="evidence" value="ECO:0007669"/>
    <property type="project" value="UniProtKB-EC"/>
</dbReference>
<organism evidence="15 16">
    <name type="scientific">Amphibalanus amphitrite</name>
    <name type="common">Striped barnacle</name>
    <name type="synonym">Balanus amphitrite</name>
    <dbReference type="NCBI Taxonomy" id="1232801"/>
    <lineage>
        <taxon>Eukaryota</taxon>
        <taxon>Metazoa</taxon>
        <taxon>Ecdysozoa</taxon>
        <taxon>Arthropoda</taxon>
        <taxon>Crustacea</taxon>
        <taxon>Multicrustacea</taxon>
        <taxon>Cirripedia</taxon>
        <taxon>Thoracica</taxon>
        <taxon>Thoracicalcarea</taxon>
        <taxon>Balanomorpha</taxon>
        <taxon>Balanoidea</taxon>
        <taxon>Balanidae</taxon>
        <taxon>Amphibalaninae</taxon>
        <taxon>Amphibalanus</taxon>
    </lineage>
</organism>
<dbReference type="InterPro" id="IPR001926">
    <property type="entry name" value="TrpB-like_PALP"/>
</dbReference>
<name>A0A6A4WLT2_AMPAM</name>
<dbReference type="PANTHER" id="PTHR42690">
    <property type="entry name" value="THREONINE SYNTHASE FAMILY MEMBER"/>
    <property type="match status" value="1"/>
</dbReference>
<dbReference type="GO" id="GO:0009088">
    <property type="term" value="P:threonine biosynthetic process"/>
    <property type="evidence" value="ECO:0007669"/>
    <property type="project" value="UniProtKB-UniPathway"/>
</dbReference>
<accession>A0A6A4WLT2</accession>
<dbReference type="OrthoDB" id="5203861at2759"/>
<evidence type="ECO:0000313" key="16">
    <source>
        <dbReference type="Proteomes" id="UP000440578"/>
    </source>
</evidence>
<dbReference type="NCBIfam" id="TIGR00260">
    <property type="entry name" value="thrC"/>
    <property type="match status" value="1"/>
</dbReference>
<dbReference type="Proteomes" id="UP000440578">
    <property type="component" value="Unassembled WGS sequence"/>
</dbReference>
<sequence>MKYQSTRGLEKGVSFKDVLFAGEWPIDSKDGGLYFPETVPKLSQEQLESWSKLSYPDLLSEILCLYIDPSELSREQIIDLATGSFSRFELPEVMRVAELKNDLRVSELFHGPTLAFKDLGLGVVARLLETFLSASGERCLIVVATSGDTGSAAIQAVRGLDNIDIVVLLPHGRCTEIQELQMTTCIDDNVHVFAADGNSDEIDVEVKSIFADTEFVKRHRVISSNSINWARVLSQMTHFFYGYFRACAKVGDVVEMVLPTGAAGNITAGCVAARMGLPVRLVAAVNTNDIVYRSLSSGDFSKADEVVVSLAPAMDIQVPYNMERLMLLFSGHNTELVKAMMTEFEANGRVQIDAQVLKEMQKVIVDAQVVPDDAISSTLTRCWEENQYTLCPHTATAAHYHYCHVRPDGPRRLCVATAGPDKFPGALQGAGVPFQPCERIRQLHSMPTRSEPMERGQDWKAMLRQKIEAVSAVREAGGR</sequence>
<dbReference type="GO" id="GO:0030170">
    <property type="term" value="F:pyridoxal phosphate binding"/>
    <property type="evidence" value="ECO:0007669"/>
    <property type="project" value="InterPro"/>
</dbReference>
<comment type="caution">
    <text evidence="15">The sequence shown here is derived from an EMBL/GenBank/DDBJ whole genome shotgun (WGS) entry which is preliminary data.</text>
</comment>
<keyword evidence="16" id="KW-1185">Reference proteome</keyword>
<evidence type="ECO:0000256" key="2">
    <source>
        <dbReference type="ARBA" id="ARBA00004979"/>
    </source>
</evidence>
<dbReference type="EC" id="4.2.3.1" evidence="5"/>
<dbReference type="PANTHER" id="PTHR42690:SF1">
    <property type="entry name" value="THREONINE SYNTHASE-LIKE 2"/>
    <property type="match status" value="1"/>
</dbReference>
<evidence type="ECO:0000256" key="6">
    <source>
        <dbReference type="ARBA" id="ARBA00021942"/>
    </source>
</evidence>
<evidence type="ECO:0000259" key="13">
    <source>
        <dbReference type="Pfam" id="PF00291"/>
    </source>
</evidence>
<protein>
    <recommendedName>
        <fullName evidence="6">Threonine synthase-like 2</fullName>
        <ecNumber evidence="5">4.2.3.1</ecNumber>
        <ecNumber evidence="4">4.3.1.17</ecNumber>
    </recommendedName>
</protein>
<evidence type="ECO:0000259" key="14">
    <source>
        <dbReference type="Pfam" id="PF14821"/>
    </source>
</evidence>
<dbReference type="CDD" id="cd01560">
    <property type="entry name" value="Thr-synth_2"/>
    <property type="match status" value="1"/>
</dbReference>
<evidence type="ECO:0000313" key="15">
    <source>
        <dbReference type="EMBL" id="KAF0304630.1"/>
    </source>
</evidence>
<dbReference type="Gene3D" id="3.90.1380.10">
    <property type="entry name" value="Threonine synthase, N-terminal domain"/>
    <property type="match status" value="1"/>
</dbReference>
<dbReference type="EC" id="4.3.1.17" evidence="4"/>
<feature type="domain" description="Threonine synthase N-terminal" evidence="14">
    <location>
        <begin position="2"/>
        <end position="82"/>
    </location>
</feature>
<evidence type="ECO:0000256" key="9">
    <source>
        <dbReference type="ARBA" id="ARBA00022898"/>
    </source>
</evidence>
<dbReference type="PROSITE" id="PS00165">
    <property type="entry name" value="DEHYDRATASE_SER_THR"/>
    <property type="match status" value="1"/>
</dbReference>
<dbReference type="GO" id="GO:0046360">
    <property type="term" value="P:2-oxobutyrate biosynthetic process"/>
    <property type="evidence" value="ECO:0007669"/>
    <property type="project" value="TreeGrafter"/>
</dbReference>
<evidence type="ECO:0000256" key="11">
    <source>
        <dbReference type="ARBA" id="ARBA00049406"/>
    </source>
</evidence>
<dbReference type="FunFam" id="3.40.50.1100:FF:000047">
    <property type="entry name" value="Threonine synthase like 2"/>
    <property type="match status" value="1"/>
</dbReference>
<evidence type="ECO:0000256" key="1">
    <source>
        <dbReference type="ARBA" id="ARBA00001933"/>
    </source>
</evidence>
<dbReference type="InterPro" id="IPR004450">
    <property type="entry name" value="Thr_synthase-like"/>
</dbReference>
<evidence type="ECO:0000256" key="3">
    <source>
        <dbReference type="ARBA" id="ARBA00005517"/>
    </source>
</evidence>
<evidence type="ECO:0000256" key="4">
    <source>
        <dbReference type="ARBA" id="ARBA00012093"/>
    </source>
</evidence>
<dbReference type="Pfam" id="PF14821">
    <property type="entry name" value="Thr_synth_N"/>
    <property type="match status" value="1"/>
</dbReference>